<dbReference type="InterPro" id="IPR025495">
    <property type="entry name" value="DUF4386"/>
</dbReference>
<keyword evidence="1" id="KW-0472">Membrane</keyword>
<reference evidence="2 3" key="1">
    <citation type="journal article" date="2013" name="Int. J. Syst. Evol. Microbiol.">
        <title>Aquimarina gracilis sp. nov., isolated from the gut microflora of a mussel, Mytilus coruscus, and emended description of Aquimarina spongiae.</title>
        <authorList>
            <person name="Park S.C."/>
            <person name="Choe H.N."/>
            <person name="Baik K.S."/>
            <person name="Seong C.N."/>
        </authorList>
    </citation>
    <scope>NUCLEOTIDE SEQUENCE [LARGE SCALE GENOMIC DNA]</scope>
    <source>
        <strain evidence="2 3">PSC32</strain>
    </source>
</reference>
<evidence type="ECO:0000256" key="1">
    <source>
        <dbReference type="SAM" id="Phobius"/>
    </source>
</evidence>
<proteinExistence type="predicted"/>
<organism evidence="2 3">
    <name type="scientific">Aquimarina gracilis</name>
    <dbReference type="NCBI Taxonomy" id="874422"/>
    <lineage>
        <taxon>Bacteria</taxon>
        <taxon>Pseudomonadati</taxon>
        <taxon>Bacteroidota</taxon>
        <taxon>Flavobacteriia</taxon>
        <taxon>Flavobacteriales</taxon>
        <taxon>Flavobacteriaceae</taxon>
        <taxon>Aquimarina</taxon>
    </lineage>
</organism>
<keyword evidence="1" id="KW-1133">Transmembrane helix</keyword>
<keyword evidence="1" id="KW-0812">Transmembrane</keyword>
<gene>
    <name evidence="2" type="ORF">U6A24_16575</name>
</gene>
<feature type="transmembrane region" description="Helical" evidence="1">
    <location>
        <begin position="57"/>
        <end position="83"/>
    </location>
</feature>
<comment type="caution">
    <text evidence="2">The sequence shown here is derived from an EMBL/GenBank/DDBJ whole genome shotgun (WGS) entry which is preliminary data.</text>
</comment>
<feature type="transmembrane region" description="Helical" evidence="1">
    <location>
        <begin position="12"/>
        <end position="30"/>
    </location>
</feature>
<evidence type="ECO:0000313" key="2">
    <source>
        <dbReference type="EMBL" id="MEB3347090.1"/>
    </source>
</evidence>
<feature type="transmembrane region" description="Helical" evidence="1">
    <location>
        <begin position="146"/>
        <end position="166"/>
    </location>
</feature>
<feature type="transmembrane region" description="Helical" evidence="1">
    <location>
        <begin position="178"/>
        <end position="197"/>
    </location>
</feature>
<feature type="transmembrane region" description="Helical" evidence="1">
    <location>
        <begin position="203"/>
        <end position="225"/>
    </location>
</feature>
<dbReference type="EMBL" id="JAYKLX010000007">
    <property type="protein sequence ID" value="MEB3347090.1"/>
    <property type="molecule type" value="Genomic_DNA"/>
</dbReference>
<dbReference type="RefSeq" id="WP_324181110.1">
    <property type="nucleotide sequence ID" value="NZ_BAABAW010000020.1"/>
</dbReference>
<evidence type="ECO:0000313" key="3">
    <source>
        <dbReference type="Proteomes" id="UP001327027"/>
    </source>
</evidence>
<dbReference type="PROSITE" id="PS51257">
    <property type="entry name" value="PROKAR_LIPOPROTEIN"/>
    <property type="match status" value="1"/>
</dbReference>
<feature type="transmembrane region" description="Helical" evidence="1">
    <location>
        <begin position="95"/>
        <end position="119"/>
    </location>
</feature>
<dbReference type="Proteomes" id="UP001327027">
    <property type="component" value="Unassembled WGS sequence"/>
</dbReference>
<accession>A0ABU5ZZ54</accession>
<name>A0ABU5ZZ54_9FLAO</name>
<protein>
    <submittedName>
        <fullName evidence="2">DUF4386 domain-containing protein</fullName>
    </submittedName>
</protein>
<keyword evidence="3" id="KW-1185">Reference proteome</keyword>
<dbReference type="Pfam" id="PF14329">
    <property type="entry name" value="DUF4386"/>
    <property type="match status" value="1"/>
</dbReference>
<sequence length="237" mass="26352">MTQDIKLKHQNIARITGVIYLGIIACGIFSEAVVRSGLINHSNGAQTYNNILEHQSLFRLGIVSDILVLFGDIIVSILLYYLLKPISKILALIAASFRLIVVAISGANIFNMLSVLLLVSGTRYLNSFSKEQLESAMLFLFKNHSYGYDVALAFFGIHCLLLGMLIMKSKLIPKMFGIAFIITAICYFLFSFGRFIFPHFANSLYPSILLPPLVTELSLALWLLIKGINTPNIKSIT</sequence>